<name>M7X4P9_RHOT1</name>
<reference evidence="4 5" key="1">
    <citation type="journal article" date="2012" name="Nat. Commun.">
        <title>A multi-omic map of the lipid-producing yeast Rhodosporidium toruloides.</title>
        <authorList>
            <person name="Zhu Z."/>
            <person name="Zhang S."/>
            <person name="Liu H."/>
            <person name="Shen H."/>
            <person name="Lin X."/>
            <person name="Yang F."/>
            <person name="Zhou Y.J."/>
            <person name="Jin G."/>
            <person name="Ye M."/>
            <person name="Zou H."/>
            <person name="Zou H."/>
            <person name="Zhao Z.K."/>
        </authorList>
    </citation>
    <scope>NUCLEOTIDE SEQUENCE [LARGE SCALE GENOMIC DNA]</scope>
    <source>
        <strain evidence="4 5">NP11</strain>
    </source>
</reference>
<dbReference type="GeneID" id="27367042"/>
<organism evidence="4 5">
    <name type="scientific">Rhodotorula toruloides (strain NP11)</name>
    <name type="common">Yeast</name>
    <name type="synonym">Rhodosporidium toruloides</name>
    <dbReference type="NCBI Taxonomy" id="1130832"/>
    <lineage>
        <taxon>Eukaryota</taxon>
        <taxon>Fungi</taxon>
        <taxon>Dikarya</taxon>
        <taxon>Basidiomycota</taxon>
        <taxon>Pucciniomycotina</taxon>
        <taxon>Microbotryomycetes</taxon>
        <taxon>Sporidiobolales</taxon>
        <taxon>Sporidiobolaceae</taxon>
        <taxon>Rhodotorula</taxon>
    </lineage>
</organism>
<evidence type="ECO:0000256" key="1">
    <source>
        <dbReference type="SAM" id="MobiDB-lite"/>
    </source>
</evidence>
<dbReference type="GO" id="GO:0051118">
    <property type="term" value="F:glucan endo-1,3-alpha-glucosidase activity"/>
    <property type="evidence" value="ECO:0007669"/>
    <property type="project" value="InterPro"/>
</dbReference>
<dbReference type="EMBL" id="KB722643">
    <property type="protein sequence ID" value="EMS25301.1"/>
    <property type="molecule type" value="Genomic_DNA"/>
</dbReference>
<proteinExistence type="predicted"/>
<evidence type="ECO:0000313" key="4">
    <source>
        <dbReference type="EMBL" id="EMS25301.1"/>
    </source>
</evidence>
<feature type="transmembrane region" description="Helical" evidence="2">
    <location>
        <begin position="547"/>
        <end position="568"/>
    </location>
</feature>
<keyword evidence="2" id="KW-0812">Transmembrane</keyword>
<feature type="chain" id="PRO_5004087660" evidence="3">
    <location>
        <begin position="17"/>
        <end position="613"/>
    </location>
</feature>
<dbReference type="eggNOG" id="ENOG502RTMK">
    <property type="taxonomic scope" value="Eukaryota"/>
</dbReference>
<dbReference type="InterPro" id="IPR005197">
    <property type="entry name" value="Glyco_hydro_71"/>
</dbReference>
<feature type="region of interest" description="Disordered" evidence="1">
    <location>
        <begin position="572"/>
        <end position="613"/>
    </location>
</feature>
<sequence>MRRLLLPVLFASCCVALSGSPRLERRASPRPVFAHVGKSSFIQVIWLILTASTSAVQGNFQNYGEDDYAADFKLAKEAGIDAFALNVGHDSTDPAQLAKAFSAAKSSSFKLFFSFDMNYFSKPASSDTILSDYLGKYGGNDAHLLYNGKVFVSTFSGEVPGTFLDGAGSFTESNAKWTDLLAKAKSAIGKDIQCAADAHDSFVPDWNDVNLVAQNKWGGGVMSWAAWGDKGRTTAMTTASDQAYIAAASKANLAYLAPVAAFFFVHVAAGNNYVLNSNDFLLPKHYADLIALNPGPAYVELLSWNDFGESHYLGPVRASAGVPSGATAYADTKHDHLPMLWLSAYYNIWFKSGSPPPISTECLVWWYRPHPAKVSATSDPLSAPQYAETLDDKVFAAIFVPQGSKARKVVINAGGQAQSQDVKEGVNLVSVTFQVGKTRISLVDSSNKELLSGSGADIVATPSSFDFNFRSYIFPKDATASCDMLRFRRRRRYRHGCAAVLRHCDERYVVKDELGTCERLHPLLTSAAPSDDSSTSSLPSTSFGVPAYGWIVAGVIILVLLLLIVFAATRSKPAERARSGQTMDESDGGDGDGTSDSDSSDSEDGLISRRRNS</sequence>
<dbReference type="OrthoDB" id="3257981at2759"/>
<feature type="compositionally biased region" description="Acidic residues" evidence="1">
    <location>
        <begin position="584"/>
        <end position="604"/>
    </location>
</feature>
<dbReference type="AlphaFoldDB" id="M7X4P9"/>
<gene>
    <name evidence="4" type="ORF">RHTO_03029</name>
</gene>
<dbReference type="HOGENOM" id="CLU_019141_0_0_1"/>
<dbReference type="CDD" id="cd11577">
    <property type="entry name" value="GH71"/>
    <property type="match status" value="1"/>
</dbReference>
<feature type="signal peptide" evidence="3">
    <location>
        <begin position="1"/>
        <end position="16"/>
    </location>
</feature>
<evidence type="ECO:0000313" key="5">
    <source>
        <dbReference type="Proteomes" id="UP000016926"/>
    </source>
</evidence>
<keyword evidence="3" id="KW-0732">Signal</keyword>
<dbReference type="RefSeq" id="XP_016276420.1">
    <property type="nucleotide sequence ID" value="XM_016416701.1"/>
</dbReference>
<keyword evidence="4" id="KW-0378">Hydrolase</keyword>
<keyword evidence="2" id="KW-1133">Transmembrane helix</keyword>
<dbReference type="Pfam" id="PF03659">
    <property type="entry name" value="Glyco_hydro_71"/>
    <property type="match status" value="1"/>
</dbReference>
<evidence type="ECO:0000256" key="3">
    <source>
        <dbReference type="SAM" id="SignalP"/>
    </source>
</evidence>
<protein>
    <submittedName>
        <fullName evidence="4">Glucan endo-1,3-alpha-glucosidase, glycoside hydrolase family 71 protein</fullName>
    </submittedName>
</protein>
<evidence type="ECO:0000256" key="2">
    <source>
        <dbReference type="SAM" id="Phobius"/>
    </source>
</evidence>
<accession>M7X4P9</accession>
<dbReference type="Proteomes" id="UP000016926">
    <property type="component" value="Unassembled WGS sequence"/>
</dbReference>
<dbReference type="Gene3D" id="3.20.20.80">
    <property type="entry name" value="Glycosidases"/>
    <property type="match status" value="1"/>
</dbReference>
<keyword evidence="5" id="KW-1185">Reference proteome</keyword>
<keyword evidence="2" id="KW-0472">Membrane</keyword>